<evidence type="ECO:0000313" key="4">
    <source>
        <dbReference type="Proteomes" id="UP000006727"/>
    </source>
</evidence>
<evidence type="ECO:0000256" key="1">
    <source>
        <dbReference type="SAM" id="MobiDB-lite"/>
    </source>
</evidence>
<name>A0A2K1L3B4_PHYPA</name>
<dbReference type="EMBL" id="ABEU02000002">
    <property type="protein sequence ID" value="PNR60506.1"/>
    <property type="molecule type" value="Genomic_DNA"/>
</dbReference>
<feature type="region of interest" description="Disordered" evidence="1">
    <location>
        <begin position="101"/>
        <end position="120"/>
    </location>
</feature>
<reference evidence="3" key="3">
    <citation type="submission" date="2020-12" db="UniProtKB">
        <authorList>
            <consortium name="EnsemblPlants"/>
        </authorList>
    </citation>
    <scope>IDENTIFICATION</scope>
</reference>
<dbReference type="AlphaFoldDB" id="A0A2K1L3B4"/>
<protein>
    <submittedName>
        <fullName evidence="2 3">Uncharacterized protein</fullName>
    </submittedName>
</protein>
<dbReference type="PaxDb" id="3218-PP1S22_264V6.1"/>
<gene>
    <name evidence="2" type="ORF">PHYPA_003299</name>
</gene>
<dbReference type="Gramene" id="Pp3c2_28050V3.1">
    <property type="protein sequence ID" value="PAC:32937649.CDS.1"/>
    <property type="gene ID" value="Pp3c2_28050"/>
</dbReference>
<dbReference type="EnsemblPlants" id="Pp3c2_28050V3.2">
    <property type="protein sequence ID" value="PAC:32937650.CDS.1"/>
    <property type="gene ID" value="Pp3c2_28050"/>
</dbReference>
<dbReference type="EnsemblPlants" id="Pp3c2_28050V3.1">
    <property type="protein sequence ID" value="PAC:32937649.CDS.1"/>
    <property type="gene ID" value="Pp3c2_28050"/>
</dbReference>
<reference evidence="2 4" key="1">
    <citation type="journal article" date="2008" name="Science">
        <title>The Physcomitrella genome reveals evolutionary insights into the conquest of land by plants.</title>
        <authorList>
            <person name="Rensing S."/>
            <person name="Lang D."/>
            <person name="Zimmer A."/>
            <person name="Terry A."/>
            <person name="Salamov A."/>
            <person name="Shapiro H."/>
            <person name="Nishiyama T."/>
            <person name="Perroud P.-F."/>
            <person name="Lindquist E."/>
            <person name="Kamisugi Y."/>
            <person name="Tanahashi T."/>
            <person name="Sakakibara K."/>
            <person name="Fujita T."/>
            <person name="Oishi K."/>
            <person name="Shin-I T."/>
            <person name="Kuroki Y."/>
            <person name="Toyoda A."/>
            <person name="Suzuki Y."/>
            <person name="Hashimoto A."/>
            <person name="Yamaguchi K."/>
            <person name="Sugano A."/>
            <person name="Kohara Y."/>
            <person name="Fujiyama A."/>
            <person name="Anterola A."/>
            <person name="Aoki S."/>
            <person name="Ashton N."/>
            <person name="Barbazuk W.B."/>
            <person name="Barker E."/>
            <person name="Bennetzen J."/>
            <person name="Bezanilla M."/>
            <person name="Blankenship R."/>
            <person name="Cho S.H."/>
            <person name="Dutcher S."/>
            <person name="Estelle M."/>
            <person name="Fawcett J.A."/>
            <person name="Gundlach H."/>
            <person name="Hanada K."/>
            <person name="Heyl A."/>
            <person name="Hicks K.A."/>
            <person name="Hugh J."/>
            <person name="Lohr M."/>
            <person name="Mayer K."/>
            <person name="Melkozernov A."/>
            <person name="Murata T."/>
            <person name="Nelson D."/>
            <person name="Pils B."/>
            <person name="Prigge M."/>
            <person name="Reiss B."/>
            <person name="Renner T."/>
            <person name="Rombauts S."/>
            <person name="Rushton P."/>
            <person name="Sanderfoot A."/>
            <person name="Schween G."/>
            <person name="Shiu S.-H."/>
            <person name="Stueber K."/>
            <person name="Theodoulou F.L."/>
            <person name="Tu H."/>
            <person name="Van de Peer Y."/>
            <person name="Verrier P.J."/>
            <person name="Waters E."/>
            <person name="Wood A."/>
            <person name="Yang L."/>
            <person name="Cove D."/>
            <person name="Cuming A."/>
            <person name="Hasebe M."/>
            <person name="Lucas S."/>
            <person name="Mishler D.B."/>
            <person name="Reski R."/>
            <person name="Grigoriev I."/>
            <person name="Quatrano R.S."/>
            <person name="Boore J.L."/>
        </authorList>
    </citation>
    <scope>NUCLEOTIDE SEQUENCE [LARGE SCALE GENOMIC DNA]</scope>
    <source>
        <strain evidence="3 4">cv. Gransden 2004</strain>
    </source>
</reference>
<sequence length="120" mass="13574">MELFLQELKYHMGDNPSLWVEQMKHVQEVYGYNDREMILLMETLIPKPIAVWMLKIGPSNIEEVFAVFFQLHELGVHTEQDLKLALLHTSCIGSNNLKNVVGGGKSKETSSSAEAEVEVT</sequence>
<dbReference type="Gramene" id="Pp3c2_28050V3.2">
    <property type="protein sequence ID" value="PAC:32937650.CDS.1"/>
    <property type="gene ID" value="Pp3c2_28050"/>
</dbReference>
<proteinExistence type="predicted"/>
<organism evidence="2">
    <name type="scientific">Physcomitrium patens</name>
    <name type="common">Spreading-leaved earth moss</name>
    <name type="synonym">Physcomitrella patens</name>
    <dbReference type="NCBI Taxonomy" id="3218"/>
    <lineage>
        <taxon>Eukaryota</taxon>
        <taxon>Viridiplantae</taxon>
        <taxon>Streptophyta</taxon>
        <taxon>Embryophyta</taxon>
        <taxon>Bryophyta</taxon>
        <taxon>Bryophytina</taxon>
        <taxon>Bryopsida</taxon>
        <taxon>Funariidae</taxon>
        <taxon>Funariales</taxon>
        <taxon>Funariaceae</taxon>
        <taxon>Physcomitrium</taxon>
    </lineage>
</organism>
<dbReference type="Proteomes" id="UP000006727">
    <property type="component" value="Chromosome 2"/>
</dbReference>
<accession>A0A2K1L3B4</accession>
<dbReference type="InParanoid" id="A0A2K1L3B4"/>
<reference evidence="2 4" key="2">
    <citation type="journal article" date="2018" name="Plant J.">
        <title>The Physcomitrella patens chromosome-scale assembly reveals moss genome structure and evolution.</title>
        <authorList>
            <person name="Lang D."/>
            <person name="Ullrich K.K."/>
            <person name="Murat F."/>
            <person name="Fuchs J."/>
            <person name="Jenkins J."/>
            <person name="Haas F.B."/>
            <person name="Piednoel M."/>
            <person name="Gundlach H."/>
            <person name="Van Bel M."/>
            <person name="Meyberg R."/>
            <person name="Vives C."/>
            <person name="Morata J."/>
            <person name="Symeonidi A."/>
            <person name="Hiss M."/>
            <person name="Muchero W."/>
            <person name="Kamisugi Y."/>
            <person name="Saleh O."/>
            <person name="Blanc G."/>
            <person name="Decker E.L."/>
            <person name="van Gessel N."/>
            <person name="Grimwood J."/>
            <person name="Hayes R.D."/>
            <person name="Graham S.W."/>
            <person name="Gunter L.E."/>
            <person name="McDaniel S.F."/>
            <person name="Hoernstein S.N.W."/>
            <person name="Larsson A."/>
            <person name="Li F.W."/>
            <person name="Perroud P.F."/>
            <person name="Phillips J."/>
            <person name="Ranjan P."/>
            <person name="Rokshar D.S."/>
            <person name="Rothfels C.J."/>
            <person name="Schneider L."/>
            <person name="Shu S."/>
            <person name="Stevenson D.W."/>
            <person name="Thummler F."/>
            <person name="Tillich M."/>
            <person name="Villarreal Aguilar J.C."/>
            <person name="Widiez T."/>
            <person name="Wong G.K."/>
            <person name="Wymore A."/>
            <person name="Zhang Y."/>
            <person name="Zimmer A.D."/>
            <person name="Quatrano R.S."/>
            <person name="Mayer K.F.X."/>
            <person name="Goodstein D."/>
            <person name="Casacuberta J.M."/>
            <person name="Vandepoele K."/>
            <person name="Reski R."/>
            <person name="Cuming A.C."/>
            <person name="Tuskan G.A."/>
            <person name="Maumus F."/>
            <person name="Salse J."/>
            <person name="Schmutz J."/>
            <person name="Rensing S.A."/>
        </authorList>
    </citation>
    <scope>NUCLEOTIDE SEQUENCE [LARGE SCALE GENOMIC DNA]</scope>
    <source>
        <strain evidence="3 4">cv. Gransden 2004</strain>
    </source>
</reference>
<evidence type="ECO:0000313" key="3">
    <source>
        <dbReference type="EnsemblPlants" id="PAC:32937649.CDS.1"/>
    </source>
</evidence>
<keyword evidence="4" id="KW-1185">Reference proteome</keyword>
<evidence type="ECO:0000313" key="2">
    <source>
        <dbReference type="EMBL" id="PNR60506.1"/>
    </source>
</evidence>